<dbReference type="OrthoDB" id="7433394at2"/>
<dbReference type="Proteomes" id="UP000269015">
    <property type="component" value="Chromosome"/>
</dbReference>
<name>A0A1Z3W2M9_CHRID</name>
<gene>
    <name evidence="1" type="ORF">EG352_08315</name>
</gene>
<dbReference type="EMBL" id="CP033930">
    <property type="protein sequence ID" value="AZB17776.1"/>
    <property type="molecule type" value="Genomic_DNA"/>
</dbReference>
<dbReference type="AlphaFoldDB" id="A0A1Z3W2M9"/>
<proteinExistence type="predicted"/>
<dbReference type="GeneID" id="56898416"/>
<evidence type="ECO:0000313" key="2">
    <source>
        <dbReference type="Proteomes" id="UP000269015"/>
    </source>
</evidence>
<evidence type="ECO:0000313" key="1">
    <source>
        <dbReference type="EMBL" id="AZB17776.1"/>
    </source>
</evidence>
<accession>A0A1Z3W2M9</accession>
<dbReference type="RefSeq" id="WP_027374217.1">
    <property type="nucleotide sequence ID" value="NZ_CP022058.2"/>
</dbReference>
<sequence length="163" mass="18568">MASYLMESKLLTNNQHHMIKHLLLGAFCLAQFSFTYAKETPNDSKLHSTFSYSASQQAPKTVIIKTKKFKIRIDKQPNGKYLYQSWNANAKITAKPSMIISDGELVPDGTGGNYYIQFNNDGYTYQVWRNYLTDSAKKAPYTLVVNNQNDQEVVRQDGIVVKN</sequence>
<organism evidence="1 2">
    <name type="scientific">Chryseobacterium indologenes</name>
    <name type="common">Flavobacterium indologenes</name>
    <dbReference type="NCBI Taxonomy" id="253"/>
    <lineage>
        <taxon>Bacteria</taxon>
        <taxon>Pseudomonadati</taxon>
        <taxon>Bacteroidota</taxon>
        <taxon>Flavobacteriia</taxon>
        <taxon>Flavobacteriales</taxon>
        <taxon>Weeksellaceae</taxon>
        <taxon>Chryseobacterium group</taxon>
        <taxon>Chryseobacterium</taxon>
    </lineage>
</organism>
<protein>
    <submittedName>
        <fullName evidence="1">Uncharacterized protein</fullName>
    </submittedName>
</protein>
<dbReference type="KEGG" id="cio:CEQ15_10815"/>
<reference evidence="1 2" key="1">
    <citation type="submission" date="2018-11" db="EMBL/GenBank/DDBJ databases">
        <title>Proposal to divide the Flavobacteriaceae and reorganize its genera based on Amino Acid Identity values calculated from whole genome sequences.</title>
        <authorList>
            <person name="Nicholson A.C."/>
            <person name="Gulvik C.A."/>
            <person name="Whitney A.M."/>
            <person name="Humrighouse B.W."/>
            <person name="Bell M."/>
            <person name="Holmes B."/>
            <person name="Steigerwalt A.G."/>
            <person name="Villarma A."/>
            <person name="Sheth M."/>
            <person name="Batra D."/>
            <person name="Pryor J."/>
            <person name="Bernardet J.-F."/>
            <person name="Hugo C."/>
            <person name="Kampfer P."/>
            <person name="Newman J."/>
            <person name="McQuiston J.R."/>
        </authorList>
    </citation>
    <scope>NUCLEOTIDE SEQUENCE [LARGE SCALE GENOMIC DNA]</scope>
    <source>
        <strain evidence="1 2">H5559</strain>
    </source>
</reference>